<dbReference type="AlphaFoldDB" id="A0AAE1E786"/>
<dbReference type="EMBL" id="JAWDGP010000928">
    <property type="protein sequence ID" value="KAK3796110.1"/>
    <property type="molecule type" value="Genomic_DNA"/>
</dbReference>
<proteinExistence type="predicted"/>
<evidence type="ECO:0000256" key="1">
    <source>
        <dbReference type="SAM" id="MobiDB-lite"/>
    </source>
</evidence>
<comment type="caution">
    <text evidence="2">The sequence shown here is derived from an EMBL/GenBank/DDBJ whole genome shotgun (WGS) entry which is preliminary data.</text>
</comment>
<gene>
    <name evidence="2" type="ORF">RRG08_067248</name>
</gene>
<dbReference type="Proteomes" id="UP001283361">
    <property type="component" value="Unassembled WGS sequence"/>
</dbReference>
<evidence type="ECO:0000313" key="2">
    <source>
        <dbReference type="EMBL" id="KAK3796110.1"/>
    </source>
</evidence>
<feature type="region of interest" description="Disordered" evidence="1">
    <location>
        <begin position="1"/>
        <end position="21"/>
    </location>
</feature>
<accession>A0AAE1E786</accession>
<feature type="non-terminal residue" evidence="2">
    <location>
        <position position="21"/>
    </location>
</feature>
<protein>
    <submittedName>
        <fullName evidence="2">Uncharacterized protein</fullName>
    </submittedName>
</protein>
<organism evidence="2 3">
    <name type="scientific">Elysia crispata</name>
    <name type="common">lettuce slug</name>
    <dbReference type="NCBI Taxonomy" id="231223"/>
    <lineage>
        <taxon>Eukaryota</taxon>
        <taxon>Metazoa</taxon>
        <taxon>Spiralia</taxon>
        <taxon>Lophotrochozoa</taxon>
        <taxon>Mollusca</taxon>
        <taxon>Gastropoda</taxon>
        <taxon>Heterobranchia</taxon>
        <taxon>Euthyneura</taxon>
        <taxon>Panpulmonata</taxon>
        <taxon>Sacoglossa</taxon>
        <taxon>Placobranchoidea</taxon>
        <taxon>Plakobranchidae</taxon>
        <taxon>Elysia</taxon>
    </lineage>
</organism>
<evidence type="ECO:0000313" key="3">
    <source>
        <dbReference type="Proteomes" id="UP001283361"/>
    </source>
</evidence>
<sequence>MIRSATSTLSTLDYSNDSTQL</sequence>
<name>A0AAE1E786_9GAST</name>
<reference evidence="2" key="1">
    <citation type="journal article" date="2023" name="G3 (Bethesda)">
        <title>A reference genome for the long-term kleptoplast-retaining sea slug Elysia crispata morphotype clarki.</title>
        <authorList>
            <person name="Eastman K.E."/>
            <person name="Pendleton A.L."/>
            <person name="Shaikh M.A."/>
            <person name="Suttiyut T."/>
            <person name="Ogas R."/>
            <person name="Tomko P."/>
            <person name="Gavelis G."/>
            <person name="Widhalm J.R."/>
            <person name="Wisecaver J.H."/>
        </authorList>
    </citation>
    <scope>NUCLEOTIDE SEQUENCE</scope>
    <source>
        <strain evidence="2">ECLA1</strain>
    </source>
</reference>
<keyword evidence="3" id="KW-1185">Reference proteome</keyword>